<keyword evidence="5" id="KW-0411">Iron-sulfur</keyword>
<evidence type="ECO:0000313" key="8">
    <source>
        <dbReference type="EMBL" id="QTG16901.1"/>
    </source>
</evidence>
<dbReference type="InterPro" id="IPR001041">
    <property type="entry name" value="2Fe-2S_ferredoxin-type"/>
</dbReference>
<dbReference type="RefSeq" id="WP_333722693.1">
    <property type="nucleotide sequence ID" value="NZ_CP049219.1"/>
</dbReference>
<comment type="cofactor">
    <cofactor evidence="6">
        <name>[2Fe-2S] cluster</name>
        <dbReference type="ChEBI" id="CHEBI:190135"/>
    </cofactor>
</comment>
<dbReference type="Gene3D" id="3.10.20.30">
    <property type="match status" value="1"/>
</dbReference>
<dbReference type="GO" id="GO:0140647">
    <property type="term" value="P:P450-containing electron transport chain"/>
    <property type="evidence" value="ECO:0007669"/>
    <property type="project" value="InterPro"/>
</dbReference>
<keyword evidence="4" id="KW-0408">Iron</keyword>
<dbReference type="AlphaFoldDB" id="A0AAJ4N8G4"/>
<dbReference type="InterPro" id="IPR001055">
    <property type="entry name" value="Adrenodoxin-like"/>
</dbReference>
<gene>
    <name evidence="8" type="ORF">G6M86_26715</name>
</gene>
<evidence type="ECO:0000256" key="4">
    <source>
        <dbReference type="ARBA" id="ARBA00023004"/>
    </source>
</evidence>
<dbReference type="SUPFAM" id="SSF54292">
    <property type="entry name" value="2Fe-2S ferredoxin-like"/>
    <property type="match status" value="1"/>
</dbReference>
<name>A0AAJ4N8G4_AGRTU</name>
<evidence type="ECO:0000313" key="9">
    <source>
        <dbReference type="Proteomes" id="UP000663946"/>
    </source>
</evidence>
<geneLocation type="plasmid" evidence="8 9">
    <name>pQ15_94_2</name>
</geneLocation>
<dbReference type="Pfam" id="PF00111">
    <property type="entry name" value="Fer2"/>
    <property type="match status" value="1"/>
</dbReference>
<dbReference type="InterPro" id="IPR012675">
    <property type="entry name" value="Beta-grasp_dom_sf"/>
</dbReference>
<reference evidence="8" key="1">
    <citation type="submission" date="2020-02" db="EMBL/GenBank/DDBJ databases">
        <title>Unexpected conservation and global transmission of agrobacterial virulence plasmids.</title>
        <authorList>
            <person name="Weisberg A.J."/>
            <person name="Davis E.W. II"/>
            <person name="Tabima J.R."/>
            <person name="Belcher M.S."/>
            <person name="Miller M."/>
            <person name="Kuo C.-H."/>
            <person name="Loper J.E."/>
            <person name="Grunwald N.J."/>
            <person name="Putnam M.L."/>
            <person name="Chang J.H."/>
        </authorList>
    </citation>
    <scope>NUCLEOTIDE SEQUENCE</scope>
    <source>
        <strain evidence="8">Q15/94</strain>
        <plasmid evidence="8">pQ15_94_2</plasmid>
    </source>
</reference>
<evidence type="ECO:0000256" key="3">
    <source>
        <dbReference type="ARBA" id="ARBA00022723"/>
    </source>
</evidence>
<dbReference type="GO" id="GO:0051537">
    <property type="term" value="F:2 iron, 2 sulfur cluster binding"/>
    <property type="evidence" value="ECO:0007669"/>
    <property type="project" value="UniProtKB-KW"/>
</dbReference>
<evidence type="ECO:0000256" key="2">
    <source>
        <dbReference type="ARBA" id="ARBA00022714"/>
    </source>
</evidence>
<keyword evidence="3" id="KW-0479">Metal-binding</keyword>
<evidence type="ECO:0000256" key="6">
    <source>
        <dbReference type="ARBA" id="ARBA00034078"/>
    </source>
</evidence>
<comment type="similarity">
    <text evidence="1">Belongs to the adrenodoxin/putidaredoxin family.</text>
</comment>
<dbReference type="PANTHER" id="PTHR23426:SF65">
    <property type="entry name" value="FERREDOXIN-2, MITOCHONDRIAL"/>
    <property type="match status" value="1"/>
</dbReference>
<proteinExistence type="inferred from homology"/>
<organism evidence="8 9">
    <name type="scientific">Agrobacterium tumefaciens</name>
    <dbReference type="NCBI Taxonomy" id="358"/>
    <lineage>
        <taxon>Bacteria</taxon>
        <taxon>Pseudomonadati</taxon>
        <taxon>Pseudomonadota</taxon>
        <taxon>Alphaproteobacteria</taxon>
        <taxon>Hyphomicrobiales</taxon>
        <taxon>Rhizobiaceae</taxon>
        <taxon>Rhizobium/Agrobacterium group</taxon>
        <taxon>Agrobacterium</taxon>
        <taxon>Agrobacterium tumefaciens complex</taxon>
    </lineage>
</organism>
<dbReference type="PROSITE" id="PS51085">
    <property type="entry name" value="2FE2S_FER_2"/>
    <property type="match status" value="1"/>
</dbReference>
<dbReference type="Proteomes" id="UP000663946">
    <property type="component" value="Plasmid pQ15_94_2"/>
</dbReference>
<dbReference type="GO" id="GO:0046872">
    <property type="term" value="F:metal ion binding"/>
    <property type="evidence" value="ECO:0007669"/>
    <property type="project" value="UniProtKB-KW"/>
</dbReference>
<sequence>MPTLIVTDRSGQDHQLSGDRLTSLSLMEIIRDSGAEQILALCGGCCSCSTCHIFVDEADWGRLPPMTDDENELLEVSDNRNALSRLSCQVRFRDDLDGLRVTVAPE</sequence>
<evidence type="ECO:0000256" key="1">
    <source>
        <dbReference type="ARBA" id="ARBA00010914"/>
    </source>
</evidence>
<dbReference type="PRINTS" id="PR00355">
    <property type="entry name" value="ADRENODOXIN"/>
</dbReference>
<keyword evidence="8" id="KW-0614">Plasmid</keyword>
<protein>
    <submittedName>
        <fullName evidence="8">2Fe-2S iron-sulfur cluster binding domain-containing protein</fullName>
    </submittedName>
</protein>
<dbReference type="PANTHER" id="PTHR23426">
    <property type="entry name" value="FERREDOXIN/ADRENODOXIN"/>
    <property type="match status" value="1"/>
</dbReference>
<evidence type="ECO:0000259" key="7">
    <source>
        <dbReference type="PROSITE" id="PS51085"/>
    </source>
</evidence>
<evidence type="ECO:0000256" key="5">
    <source>
        <dbReference type="ARBA" id="ARBA00023014"/>
    </source>
</evidence>
<dbReference type="GO" id="GO:0009055">
    <property type="term" value="F:electron transfer activity"/>
    <property type="evidence" value="ECO:0007669"/>
    <property type="project" value="TreeGrafter"/>
</dbReference>
<accession>A0AAJ4N8G4</accession>
<feature type="domain" description="2Fe-2S ferredoxin-type" evidence="7">
    <location>
        <begin position="1"/>
        <end position="106"/>
    </location>
</feature>
<dbReference type="EMBL" id="CP049219">
    <property type="protein sequence ID" value="QTG16901.1"/>
    <property type="molecule type" value="Genomic_DNA"/>
</dbReference>
<dbReference type="InterPro" id="IPR036010">
    <property type="entry name" value="2Fe-2S_ferredoxin-like_sf"/>
</dbReference>
<keyword evidence="2" id="KW-0001">2Fe-2S</keyword>